<dbReference type="Gene3D" id="3.40.190.10">
    <property type="entry name" value="Periplasmic binding protein-like II"/>
    <property type="match status" value="1"/>
</dbReference>
<comment type="caution">
    <text evidence="5">The sequence shown here is derived from an EMBL/GenBank/DDBJ whole genome shotgun (WGS) entry which is preliminary data.</text>
</comment>
<evidence type="ECO:0000256" key="3">
    <source>
        <dbReference type="ARBA" id="ARBA00022729"/>
    </source>
</evidence>
<dbReference type="InterPro" id="IPR000914">
    <property type="entry name" value="SBP_5_dom"/>
</dbReference>
<dbReference type="Proteomes" id="UP001595898">
    <property type="component" value="Unassembled WGS sequence"/>
</dbReference>
<dbReference type="PANTHER" id="PTHR30290">
    <property type="entry name" value="PERIPLASMIC BINDING COMPONENT OF ABC TRANSPORTER"/>
    <property type="match status" value="1"/>
</dbReference>
<keyword evidence="3" id="KW-0732">Signal</keyword>
<proteinExistence type="inferred from homology"/>
<name>A0ABD5PTI4_9EURY</name>
<gene>
    <name evidence="5" type="ORF">ACFO5R_17875</name>
</gene>
<dbReference type="PROSITE" id="PS51257">
    <property type="entry name" value="PROKAR_LIPOPROTEIN"/>
    <property type="match status" value="1"/>
</dbReference>
<accession>A0ABD5PTI4</accession>
<dbReference type="CDD" id="cd00995">
    <property type="entry name" value="PBP2_NikA_DppA_OppA_like"/>
    <property type="match status" value="1"/>
</dbReference>
<evidence type="ECO:0000313" key="5">
    <source>
        <dbReference type="EMBL" id="MFC4543798.1"/>
    </source>
</evidence>
<dbReference type="EMBL" id="JBHSFA010000009">
    <property type="protein sequence ID" value="MFC4543798.1"/>
    <property type="molecule type" value="Genomic_DNA"/>
</dbReference>
<dbReference type="PANTHER" id="PTHR30290:SF9">
    <property type="entry name" value="OLIGOPEPTIDE-BINDING PROTEIN APPA"/>
    <property type="match status" value="1"/>
</dbReference>
<protein>
    <submittedName>
        <fullName evidence="5">ABC transporter substrate-binding protein</fullName>
    </submittedName>
</protein>
<evidence type="ECO:0000313" key="6">
    <source>
        <dbReference type="Proteomes" id="UP001595898"/>
    </source>
</evidence>
<dbReference type="AlphaFoldDB" id="A0ABD5PTI4"/>
<dbReference type="Pfam" id="PF00496">
    <property type="entry name" value="SBP_bac_5"/>
    <property type="match status" value="1"/>
</dbReference>
<evidence type="ECO:0000256" key="2">
    <source>
        <dbReference type="ARBA" id="ARBA00022448"/>
    </source>
</evidence>
<feature type="domain" description="Solute-binding protein family 5" evidence="4">
    <location>
        <begin position="260"/>
        <end position="578"/>
    </location>
</feature>
<dbReference type="Gene3D" id="3.10.105.10">
    <property type="entry name" value="Dipeptide-binding Protein, Domain 3"/>
    <property type="match status" value="2"/>
</dbReference>
<keyword evidence="6" id="KW-1185">Reference proteome</keyword>
<dbReference type="RefSeq" id="WP_250138433.1">
    <property type="nucleotide sequence ID" value="NZ_JALIQP010000001.1"/>
</dbReference>
<evidence type="ECO:0000259" key="4">
    <source>
        <dbReference type="Pfam" id="PF00496"/>
    </source>
</evidence>
<organism evidence="5 6">
    <name type="scientific">Halosolutus amylolyticus</name>
    <dbReference type="NCBI Taxonomy" id="2932267"/>
    <lineage>
        <taxon>Archaea</taxon>
        <taxon>Methanobacteriati</taxon>
        <taxon>Methanobacteriota</taxon>
        <taxon>Stenosarchaea group</taxon>
        <taxon>Halobacteria</taxon>
        <taxon>Halobacteriales</taxon>
        <taxon>Natrialbaceae</taxon>
        <taxon>Halosolutus</taxon>
    </lineage>
</organism>
<keyword evidence="2" id="KW-0813">Transport</keyword>
<dbReference type="SUPFAM" id="SSF53850">
    <property type="entry name" value="Periplasmic binding protein-like II"/>
    <property type="match status" value="2"/>
</dbReference>
<sequence length="584" mass="64672">MTEGRPARNDGGQLSRRALLATTGGVTVATSGCVRQVRSIVNRDDLDPLSLTITTLPADGDRESIRLARELAAVFEAVGIDVSIEMRSNEEFLRAVLLNHDFDVYVGNHPGGTDPDFLYEALHSVYADESGWQNPFGYTNLVVDDLLEAQRTVDPDERTDAVTDLLEAFVREQPFVPICVPEEHRLVRTDRFDGWGEGHPATGRGYLGLDPAADVDRLRAVHTDARPSENANPLMAEYRERGTFVDLLYDSLAAEVDADLVPWLADAWEWDDETLAVTLRDDCRFHDGESLTADDVAFTYRFLDDTSLGASELSSPSPRYRGLVSAIDDVEAVDRTRLEFTVGTNQPVAERALTVPILPKHVWKPRSDAANVPGVRVAQGTTEAVVTDNWPPIGSGPFQFDTRAERDYVTLARFDDHFTRRAGVDLPAPTVETMRIQIDPRSTSAIELVQTDAADVTSDTIETYVLDAVEESPETRLLESPSWTVYHLGFNARKAPFSNPRFRRVVASLIDKAWLVDEVFDGYATPTATPVTDEWTPDSLAWNGSDPETPFLGSDGEVDVATARSAFEEAGFRYGEEGRLRVRH</sequence>
<reference evidence="5 6" key="1">
    <citation type="journal article" date="2019" name="Int. J. Syst. Evol. Microbiol.">
        <title>The Global Catalogue of Microorganisms (GCM) 10K type strain sequencing project: providing services to taxonomists for standard genome sequencing and annotation.</title>
        <authorList>
            <consortium name="The Broad Institute Genomics Platform"/>
            <consortium name="The Broad Institute Genome Sequencing Center for Infectious Disease"/>
            <person name="Wu L."/>
            <person name="Ma J."/>
        </authorList>
    </citation>
    <scope>NUCLEOTIDE SEQUENCE [LARGE SCALE GENOMIC DNA]</scope>
    <source>
        <strain evidence="5 6">WLHS5</strain>
    </source>
</reference>
<comment type="similarity">
    <text evidence="1">Belongs to the bacterial solute-binding protein 5 family.</text>
</comment>
<dbReference type="InterPro" id="IPR039424">
    <property type="entry name" value="SBP_5"/>
</dbReference>
<evidence type="ECO:0000256" key="1">
    <source>
        <dbReference type="ARBA" id="ARBA00005695"/>
    </source>
</evidence>